<dbReference type="InterPro" id="IPR006143">
    <property type="entry name" value="RND_pump_MFP"/>
</dbReference>
<dbReference type="PANTHER" id="PTHR30469:SF36">
    <property type="entry name" value="BLL3903 PROTEIN"/>
    <property type="match status" value="1"/>
</dbReference>
<proteinExistence type="inferred from homology"/>
<dbReference type="AlphaFoldDB" id="A0A0C3RCX8"/>
<dbReference type="NCBIfam" id="TIGR01730">
    <property type="entry name" value="RND_mfp"/>
    <property type="match status" value="1"/>
</dbReference>
<feature type="domain" description="Multidrug resistance protein MdtA-like barrel-sandwich hybrid" evidence="4">
    <location>
        <begin position="75"/>
        <end position="199"/>
    </location>
</feature>
<dbReference type="SUPFAM" id="SSF111369">
    <property type="entry name" value="HlyD-like secretion proteins"/>
    <property type="match status" value="1"/>
</dbReference>
<comment type="caution">
    <text evidence="6">The sequence shown here is derived from an EMBL/GenBank/DDBJ whole genome shotgun (WGS) entry which is preliminary data.</text>
</comment>
<reference evidence="7 8" key="2">
    <citation type="submission" date="2014-07" db="EMBL/GenBank/DDBJ databases">
        <title>Porphyromonadaceae bacterium OUH 334697 = ATCC BAA-2682 = DSM 28341 draft genome.</title>
        <authorList>
            <person name="Sydenham T.V."/>
            <person name="Hasman H."/>
            <person name="Justesen U.S."/>
        </authorList>
    </citation>
    <scope>NUCLEOTIDE SEQUENCE [LARGE SCALE GENOMIC DNA]</scope>
    <source>
        <strain evidence="7 8">OUH 334697</strain>
    </source>
</reference>
<evidence type="ECO:0000313" key="7">
    <source>
        <dbReference type="EMBL" id="KIO46534.1"/>
    </source>
</evidence>
<keyword evidence="2" id="KW-0175">Coiled coil</keyword>
<evidence type="ECO:0000313" key="6">
    <source>
        <dbReference type="EMBL" id="KIO43966.1"/>
    </source>
</evidence>
<dbReference type="Proteomes" id="UP000031937">
    <property type="component" value="Unassembled WGS sequence"/>
</dbReference>
<evidence type="ECO:0000313" key="8">
    <source>
        <dbReference type="Proteomes" id="UP000031937"/>
    </source>
</evidence>
<gene>
    <name evidence="6" type="ORF">BA92_11260</name>
    <name evidence="7" type="ORF">IE90_04095</name>
</gene>
<keyword evidence="3" id="KW-1133">Transmembrane helix</keyword>
<dbReference type="Gene3D" id="2.40.50.100">
    <property type="match status" value="1"/>
</dbReference>
<dbReference type="EMBL" id="JPIT01000009">
    <property type="protein sequence ID" value="KIO46534.1"/>
    <property type="molecule type" value="Genomic_DNA"/>
</dbReference>
<evidence type="ECO:0000313" key="9">
    <source>
        <dbReference type="Proteomes" id="UP000031980"/>
    </source>
</evidence>
<dbReference type="PRINTS" id="PR01490">
    <property type="entry name" value="RTXTOXIND"/>
</dbReference>
<dbReference type="RefSeq" id="WP_041502615.1">
    <property type="nucleotide sequence ID" value="NZ_JPIT01000009.1"/>
</dbReference>
<dbReference type="PANTHER" id="PTHR30469">
    <property type="entry name" value="MULTIDRUG RESISTANCE PROTEIN MDTA"/>
    <property type="match status" value="1"/>
</dbReference>
<dbReference type="Gene3D" id="2.40.30.170">
    <property type="match status" value="1"/>
</dbReference>
<dbReference type="Gene3D" id="2.40.420.20">
    <property type="match status" value="1"/>
</dbReference>
<dbReference type="GO" id="GO:1990281">
    <property type="term" value="C:efflux pump complex"/>
    <property type="evidence" value="ECO:0007669"/>
    <property type="project" value="TreeGrafter"/>
</dbReference>
<organism evidence="6 9">
    <name type="scientific">Sanguibacteroides justesenii</name>
    <dbReference type="NCBI Taxonomy" id="1547597"/>
    <lineage>
        <taxon>Bacteria</taxon>
        <taxon>Pseudomonadati</taxon>
        <taxon>Bacteroidota</taxon>
        <taxon>Bacteroidia</taxon>
        <taxon>Bacteroidales</taxon>
        <taxon>Porphyromonadaceae</taxon>
        <taxon>Sanguibacteroides</taxon>
    </lineage>
</organism>
<dbReference type="EMBL" id="JPIU01000040">
    <property type="protein sequence ID" value="KIO43966.1"/>
    <property type="molecule type" value="Genomic_DNA"/>
</dbReference>
<dbReference type="GO" id="GO:0015562">
    <property type="term" value="F:efflux transmembrane transporter activity"/>
    <property type="evidence" value="ECO:0007669"/>
    <property type="project" value="TreeGrafter"/>
</dbReference>
<dbReference type="Pfam" id="PF25917">
    <property type="entry name" value="BSH_RND"/>
    <property type="match status" value="1"/>
</dbReference>
<feature type="coiled-coil region" evidence="2">
    <location>
        <begin position="108"/>
        <end position="135"/>
    </location>
</feature>
<evidence type="ECO:0000256" key="3">
    <source>
        <dbReference type="SAM" id="Phobius"/>
    </source>
</evidence>
<sequence>MNKRVKRVLQIGIPVVIVLLILVPRLNDSFTKRQRSGQGRRGMSQGILPVSGCVAGLSMSNNGIMANGTLLPNEEVELVSETAGKVDKIYFNDGDHVKKGKLLLKVDDSDLKAQLERAEFEKKLLEDKLERQRILLKRESVSYESFQQMETEYNMLLADIELLKVKIARTEIRAPFDGKMGFRYVSEGSYVQPSTRVSSLVDNSVLKIEFSIPEKYINVPLIGKKIKFRTEGIEKDIIAEIYAVDPQADIQTHMITLRARYRNTANLVAGMFVKGELMTESNRTFMMIPSEAVVPEMNGKRLWVVKEGKALSVPVETESRDSRYVEVISGIQPGDTVLTGGLMQLQNGMRVSVSLAKETSGE</sequence>
<protein>
    <submittedName>
        <fullName evidence="6">RND transporter</fullName>
    </submittedName>
</protein>
<name>A0A0C3RCX8_9PORP</name>
<comment type="similarity">
    <text evidence="1">Belongs to the membrane fusion protein (MFP) (TC 8.A.1) family.</text>
</comment>
<feature type="transmembrane region" description="Helical" evidence="3">
    <location>
        <begin position="7"/>
        <end position="26"/>
    </location>
</feature>
<keyword evidence="3" id="KW-0812">Transmembrane</keyword>
<evidence type="ECO:0000259" key="4">
    <source>
        <dbReference type="Pfam" id="PF25917"/>
    </source>
</evidence>
<feature type="domain" description="YknX-like C-terminal permuted SH3-like" evidence="5">
    <location>
        <begin position="287"/>
        <end position="353"/>
    </location>
</feature>
<keyword evidence="9" id="KW-1185">Reference proteome</keyword>
<dbReference type="Gene3D" id="1.10.287.470">
    <property type="entry name" value="Helix hairpin bin"/>
    <property type="match status" value="1"/>
</dbReference>
<reference evidence="6 9" key="1">
    <citation type="submission" date="2014-07" db="EMBL/GenBank/DDBJ databases">
        <title>Porphyromonadaceae bacterium OUH 308042 = ATCC BAA-2681 = DSM 28342 draft genome.</title>
        <authorList>
            <person name="Sydenham T.V."/>
            <person name="Hasman H."/>
            <person name="Justensen U.S."/>
        </authorList>
    </citation>
    <scope>NUCLEOTIDE SEQUENCE [LARGE SCALE GENOMIC DNA]</scope>
    <source>
        <strain evidence="6 9">OUH 308042</strain>
    </source>
</reference>
<evidence type="ECO:0000256" key="1">
    <source>
        <dbReference type="ARBA" id="ARBA00009477"/>
    </source>
</evidence>
<dbReference type="InterPro" id="IPR058625">
    <property type="entry name" value="MdtA-like_BSH"/>
</dbReference>
<dbReference type="Proteomes" id="UP000031980">
    <property type="component" value="Unassembled WGS sequence"/>
</dbReference>
<evidence type="ECO:0000259" key="5">
    <source>
        <dbReference type="Pfam" id="PF25989"/>
    </source>
</evidence>
<accession>A0A0C3RCX8</accession>
<dbReference type="InterPro" id="IPR058637">
    <property type="entry name" value="YknX-like_C"/>
</dbReference>
<keyword evidence="3" id="KW-0472">Membrane</keyword>
<dbReference type="OrthoDB" id="9806939at2"/>
<evidence type="ECO:0000256" key="2">
    <source>
        <dbReference type="SAM" id="Coils"/>
    </source>
</evidence>
<dbReference type="Pfam" id="PF25989">
    <property type="entry name" value="YknX_C"/>
    <property type="match status" value="1"/>
</dbReference>